<gene>
    <name evidence="1" type="ORF">ABRY94_13135</name>
</gene>
<evidence type="ECO:0000313" key="1">
    <source>
        <dbReference type="EMBL" id="XDJ69000.1"/>
    </source>
</evidence>
<organism evidence="1">
    <name type="scientific">Castellaniella ginsengisoli</name>
    <dbReference type="NCBI Taxonomy" id="546114"/>
    <lineage>
        <taxon>Bacteria</taxon>
        <taxon>Pseudomonadati</taxon>
        <taxon>Pseudomonadota</taxon>
        <taxon>Betaproteobacteria</taxon>
        <taxon>Burkholderiales</taxon>
        <taxon>Alcaligenaceae</taxon>
        <taxon>Castellaniella</taxon>
    </lineage>
</organism>
<sequence>MVKKKPYQDLDDLEKLRKQWRKLSGLHHREEWSAVIIRAATAAEIASNLAIRHEFEARSEFDTKFVNSLLVWANGLQGKVTRLLKPLYEGSPKAKELKPLITVMERINSKRNAVAHAGEFCSSGEADSVVNDCRTFAEGIVGLYHHNFKLKEHKFESED</sequence>
<evidence type="ECO:0008006" key="2">
    <source>
        <dbReference type="Google" id="ProtNLM"/>
    </source>
</evidence>
<dbReference type="RefSeq" id="WP_368655458.1">
    <property type="nucleotide sequence ID" value="NZ_CP158262.1"/>
</dbReference>
<proteinExistence type="predicted"/>
<reference evidence="1" key="1">
    <citation type="submission" date="2024-05" db="EMBL/GenBank/DDBJ databases">
        <authorList>
            <person name="Luo Y.-C."/>
            <person name="Nicholds J."/>
            <person name="Mortimer T."/>
            <person name="Maboni G."/>
        </authorList>
    </citation>
    <scope>NUCLEOTIDE SEQUENCE</scope>
    <source>
        <strain evidence="1">144863</strain>
    </source>
</reference>
<protein>
    <recommendedName>
        <fullName evidence="2">RiboL-PSP-HEPN domain-containing protein</fullName>
    </recommendedName>
</protein>
<name>A0AB39ETB3_9BURK</name>
<dbReference type="AlphaFoldDB" id="A0AB39ETB3"/>
<accession>A0AB39ETB3</accession>
<dbReference type="EMBL" id="CP158262">
    <property type="protein sequence ID" value="XDJ69000.1"/>
    <property type="molecule type" value="Genomic_DNA"/>
</dbReference>